<feature type="compositionally biased region" description="Polar residues" evidence="6">
    <location>
        <begin position="271"/>
        <end position="280"/>
    </location>
</feature>
<dbReference type="VEuPathDB" id="VectorBase:AATE016955"/>
<dbReference type="GO" id="GO:0000977">
    <property type="term" value="F:RNA polymerase II transcription regulatory region sequence-specific DNA binding"/>
    <property type="evidence" value="ECO:0007669"/>
    <property type="project" value="TreeGrafter"/>
</dbReference>
<evidence type="ECO:0000259" key="7">
    <source>
        <dbReference type="Pfam" id="PF16090"/>
    </source>
</evidence>
<dbReference type="GO" id="GO:0005634">
    <property type="term" value="C:nucleus"/>
    <property type="evidence" value="ECO:0007669"/>
    <property type="project" value="TreeGrafter"/>
</dbReference>
<reference evidence="8" key="1">
    <citation type="submission" date="2022-08" db="UniProtKB">
        <authorList>
            <consortium name="EnsemblMetazoa"/>
        </authorList>
    </citation>
    <scope>IDENTIFICATION</scope>
    <source>
        <strain evidence="8">EBRO</strain>
    </source>
</reference>
<dbReference type="PANTHER" id="PTHR13059:SF13">
    <property type="entry name" value="PROTEIN CAPICUA HOMOLOG"/>
    <property type="match status" value="1"/>
</dbReference>
<evidence type="ECO:0000313" key="8">
    <source>
        <dbReference type="EnsemblMetazoa" id="AATE016955-PA.1"/>
    </source>
</evidence>
<keyword evidence="3" id="KW-0238">DNA-binding</keyword>
<accession>A0A182JF73</accession>
<evidence type="ECO:0000256" key="5">
    <source>
        <dbReference type="ARBA" id="ARBA00023242"/>
    </source>
</evidence>
<feature type="region of interest" description="Disordered" evidence="6">
    <location>
        <begin position="248"/>
        <end position="323"/>
    </location>
</feature>
<name>A0A182JF73_ANOAO</name>
<feature type="compositionally biased region" description="Polar residues" evidence="6">
    <location>
        <begin position="675"/>
        <end position="713"/>
    </location>
</feature>
<feature type="region of interest" description="Disordered" evidence="6">
    <location>
        <begin position="615"/>
        <end position="866"/>
    </location>
</feature>
<protein>
    <submittedName>
        <fullName evidence="8">DUF4819 domain-containing protein</fullName>
    </submittedName>
</protein>
<feature type="compositionally biased region" description="Low complexity" evidence="6">
    <location>
        <begin position="530"/>
        <end position="546"/>
    </location>
</feature>
<feature type="region of interest" description="Disordered" evidence="6">
    <location>
        <begin position="383"/>
        <end position="440"/>
    </location>
</feature>
<feature type="compositionally biased region" description="Low complexity" evidence="6">
    <location>
        <begin position="21"/>
        <end position="37"/>
    </location>
</feature>
<sequence length="866" mass="90251">MERLRRDGTGIVPDSPGGYKPSATPPASSTTTSTPSPVHTLPAATFSVPQHHYQHLRQHSPPAPPSSSASTGSASLMVEELYSPPHHLQRSQAPTADRSGSVIDLSEWVNHRVLARRKDVYDSGRIRMTAAPSTVVIGFDHPEGSHQSYDNVLDVFDPRHRQDIIDDVRPPLNDLQPGVRVCVRATCVHPHPGTTGGGDVFVEGVVKEVHANKQFSVQITGGGSELRIVKRVDMRLLKPPWWDELEDALDGNAGESGPSRTGAITNDHRSSSQQHLQTGAGSSGKPHPQPAMVSYIISGDSLHHHHHHQGNGNGGAGSSAESGAPPGTIIYAGGAPYKGSISITQGRGVSSVGAAGSSQESQPQLTAVHVPLQLHHVLPSATVGGDEAQQQQQQQHHYRSAATSPFQSAQLSVIGEHHHHRDRDAPPGAGNGSGSGSTGHYVARTHAHHAQIGVAPAPAHSGSSAVPLVVPSGSGGAGCSAVAGSSAGSSSVLRTVSPDDLRTTNRSYDYESDDEVRSSFPMDGETEKYSGSSKRSSMQSRGSTSSLLDQRSTPRSQPATPRSQAATPHRFKKGDVVSTPTGVRKKFNGKQWRRLCSNETCSKESQRRGYCSRHLSQKGNALRSSTSSVTNHFNSRSSSKTQLDEETSRDSETSPHYRVAGRFDQDETDAANMLVSLSSSRSATPSNSFSSPTGHGSSPLATQSPVMIGNRQNLFLPIGSPAPSSEPHGSGSTGSGSSKYKTNTPSPNPHALASGIGGGGAGGGAAGSSAGGLGSASGGHHHQLIRPESLRPAQPAPPHTPTAATVAPPPPTGHATSVIRMSPLYSQHHTGAHQSSLYSAYAQQQGGGPTGGGSSSQQVIVDGSAS</sequence>
<dbReference type="EnsemblMetazoa" id="AATE016955-RA">
    <property type="protein sequence ID" value="AATE016955-PA.1"/>
    <property type="gene ID" value="AATE016955"/>
</dbReference>
<feature type="compositionally biased region" description="Polar residues" evidence="6">
    <location>
        <begin position="824"/>
        <end position="833"/>
    </location>
</feature>
<evidence type="ECO:0000256" key="2">
    <source>
        <dbReference type="ARBA" id="ARBA00023015"/>
    </source>
</evidence>
<organism evidence="8">
    <name type="scientific">Anopheles atroparvus</name>
    <name type="common">European mosquito</name>
    <dbReference type="NCBI Taxonomy" id="41427"/>
    <lineage>
        <taxon>Eukaryota</taxon>
        <taxon>Metazoa</taxon>
        <taxon>Ecdysozoa</taxon>
        <taxon>Arthropoda</taxon>
        <taxon>Hexapoda</taxon>
        <taxon>Insecta</taxon>
        <taxon>Pterygota</taxon>
        <taxon>Neoptera</taxon>
        <taxon>Endopterygota</taxon>
        <taxon>Diptera</taxon>
        <taxon>Nematocera</taxon>
        <taxon>Culicoidea</taxon>
        <taxon>Culicidae</taxon>
        <taxon>Anophelinae</taxon>
        <taxon>Anopheles</taxon>
    </lineage>
</organism>
<dbReference type="PANTHER" id="PTHR13059">
    <property type="entry name" value="HMG-BOX TRANSCRIPTION FACTOR BBX"/>
    <property type="match status" value="1"/>
</dbReference>
<feature type="domain" description="Protein capicua homolog-like" evidence="7">
    <location>
        <begin position="163"/>
        <end position="247"/>
    </location>
</feature>
<evidence type="ECO:0000256" key="4">
    <source>
        <dbReference type="ARBA" id="ARBA00023163"/>
    </source>
</evidence>
<feature type="compositionally biased region" description="Low complexity" evidence="6">
    <location>
        <begin position="479"/>
        <end position="492"/>
    </location>
</feature>
<dbReference type="InterPro" id="IPR052412">
    <property type="entry name" value="CC-Dev_Transcription_Reg"/>
</dbReference>
<keyword evidence="4" id="KW-0804">Transcription</keyword>
<feature type="region of interest" description="Disordered" evidence="6">
    <location>
        <begin position="475"/>
        <end position="583"/>
    </location>
</feature>
<feature type="compositionally biased region" description="Low complexity" evidence="6">
    <location>
        <begin position="725"/>
        <end position="738"/>
    </location>
</feature>
<dbReference type="AlphaFoldDB" id="A0A182JF73"/>
<feature type="compositionally biased region" description="Gly residues" evidence="6">
    <location>
        <begin position="845"/>
        <end position="854"/>
    </location>
</feature>
<dbReference type="InterPro" id="IPR032147">
    <property type="entry name" value="Cic_dom"/>
</dbReference>
<keyword evidence="2" id="KW-0805">Transcription regulation</keyword>
<dbReference type="Pfam" id="PF16090">
    <property type="entry name" value="DUF4819"/>
    <property type="match status" value="1"/>
</dbReference>
<keyword evidence="5" id="KW-0539">Nucleus</keyword>
<feature type="compositionally biased region" description="Polar residues" evidence="6">
    <location>
        <begin position="547"/>
        <end position="566"/>
    </location>
</feature>
<evidence type="ECO:0000256" key="3">
    <source>
        <dbReference type="ARBA" id="ARBA00023125"/>
    </source>
</evidence>
<feature type="region of interest" description="Disordered" evidence="6">
    <location>
        <begin position="1"/>
        <end position="73"/>
    </location>
</feature>
<dbReference type="GO" id="GO:0000981">
    <property type="term" value="F:DNA-binding transcription factor activity, RNA polymerase II-specific"/>
    <property type="evidence" value="ECO:0007669"/>
    <property type="project" value="TreeGrafter"/>
</dbReference>
<dbReference type="STRING" id="41427.A0A182JF73"/>
<proteinExistence type="predicted"/>
<feature type="compositionally biased region" description="Low complexity" evidence="6">
    <location>
        <begin position="834"/>
        <end position="844"/>
    </location>
</feature>
<evidence type="ECO:0000256" key="6">
    <source>
        <dbReference type="SAM" id="MobiDB-lite"/>
    </source>
</evidence>
<evidence type="ECO:0000256" key="1">
    <source>
        <dbReference type="ARBA" id="ARBA00022553"/>
    </source>
</evidence>
<feature type="compositionally biased region" description="Basic and acidic residues" evidence="6">
    <location>
        <begin position="642"/>
        <end position="665"/>
    </location>
</feature>
<keyword evidence="1" id="KW-0597">Phosphoprotein</keyword>
<feature type="compositionally biased region" description="Gly residues" evidence="6">
    <location>
        <begin position="755"/>
        <end position="777"/>
    </location>
</feature>
<feature type="compositionally biased region" description="Polar residues" evidence="6">
    <location>
        <begin position="617"/>
        <end position="641"/>
    </location>
</feature>
<feature type="compositionally biased region" description="Polar residues" evidence="6">
    <location>
        <begin position="401"/>
        <end position="411"/>
    </location>
</feature>